<proteinExistence type="predicted"/>
<dbReference type="EMBL" id="KE670785">
    <property type="protein sequence ID" value="ERE81300.1"/>
    <property type="molecule type" value="Genomic_DNA"/>
</dbReference>
<dbReference type="EC" id="3.4.14.10" evidence="1"/>
<dbReference type="GO" id="GO:0008240">
    <property type="term" value="F:tripeptidyl-peptidase activity"/>
    <property type="evidence" value="ECO:0007669"/>
    <property type="project" value="UniProtKB-EC"/>
</dbReference>
<sequence length="78" mass="8463">VTSDGKPKIIDIIDTTGSGDVNTATEVEPKDGEIIGLSGRVLKVVIVLFLFSEFLGGLSQVLGLEWEEWGWVEFPNSL</sequence>
<dbReference type="Proteomes" id="UP000030759">
    <property type="component" value="Unassembled WGS sequence"/>
</dbReference>
<evidence type="ECO:0000313" key="2">
    <source>
        <dbReference type="Proteomes" id="UP000030759"/>
    </source>
</evidence>
<protein>
    <submittedName>
        <fullName evidence="1">Tripeptidyl-peptidase 2 isoform 1</fullName>
        <ecNumber evidence="1">3.4.14.10</ecNumber>
    </submittedName>
</protein>
<dbReference type="AlphaFoldDB" id="A0A061IBV2"/>
<reference evidence="2" key="1">
    <citation type="journal article" date="2013" name="Nat. Biotechnol.">
        <title>Chinese hamster genome sequenced from sorted chromosomes.</title>
        <authorList>
            <person name="Brinkrolf K."/>
            <person name="Rupp O."/>
            <person name="Laux H."/>
            <person name="Kollin F."/>
            <person name="Ernst W."/>
            <person name="Linke B."/>
            <person name="Kofler R."/>
            <person name="Romand S."/>
            <person name="Hesse F."/>
            <person name="Budach W.E."/>
            <person name="Galosy S."/>
            <person name="Muller D."/>
            <person name="Noll T."/>
            <person name="Wienberg J."/>
            <person name="Jostock T."/>
            <person name="Leonard M."/>
            <person name="Grillari J."/>
            <person name="Tauch A."/>
            <person name="Goesmann A."/>
            <person name="Helk B."/>
            <person name="Mott J.E."/>
            <person name="Puhler A."/>
            <person name="Borth N."/>
        </authorList>
    </citation>
    <scope>NUCLEOTIDE SEQUENCE [LARGE SCALE GENOMIC DNA]</scope>
    <source>
        <strain evidence="2">17A/GY</strain>
    </source>
</reference>
<organism evidence="1 2">
    <name type="scientific">Cricetulus griseus</name>
    <name type="common">Chinese hamster</name>
    <name type="synonym">Cricetulus barabensis griseus</name>
    <dbReference type="NCBI Taxonomy" id="10029"/>
    <lineage>
        <taxon>Eukaryota</taxon>
        <taxon>Metazoa</taxon>
        <taxon>Chordata</taxon>
        <taxon>Craniata</taxon>
        <taxon>Vertebrata</taxon>
        <taxon>Euteleostomi</taxon>
        <taxon>Mammalia</taxon>
        <taxon>Eutheria</taxon>
        <taxon>Euarchontoglires</taxon>
        <taxon>Glires</taxon>
        <taxon>Rodentia</taxon>
        <taxon>Myomorpha</taxon>
        <taxon>Muroidea</taxon>
        <taxon>Cricetidae</taxon>
        <taxon>Cricetinae</taxon>
        <taxon>Cricetulus</taxon>
    </lineage>
</organism>
<feature type="non-terminal residue" evidence="1">
    <location>
        <position position="1"/>
    </location>
</feature>
<name>A0A061IBV2_CRIGR</name>
<evidence type="ECO:0000313" key="1">
    <source>
        <dbReference type="EMBL" id="ERE81300.1"/>
    </source>
</evidence>
<accession>A0A061IBV2</accession>
<keyword evidence="1" id="KW-0378">Hydrolase</keyword>
<gene>
    <name evidence="1" type="ORF">H671_2g8242</name>
</gene>